<comment type="similarity">
    <text evidence="13">Belongs to the LpxK family.</text>
</comment>
<evidence type="ECO:0000256" key="13">
    <source>
        <dbReference type="HAMAP-Rule" id="MF_00409"/>
    </source>
</evidence>
<dbReference type="STRING" id="349064.SAMN05660429_02062"/>
<dbReference type="UniPathway" id="UPA00359">
    <property type="reaction ID" value="UER00482"/>
</dbReference>
<evidence type="ECO:0000256" key="14">
    <source>
        <dbReference type="SAM" id="Phobius"/>
    </source>
</evidence>
<evidence type="ECO:0000313" key="16">
    <source>
        <dbReference type="Proteomes" id="UP000199308"/>
    </source>
</evidence>
<dbReference type="Proteomes" id="UP000199308">
    <property type="component" value="Unassembled WGS sequence"/>
</dbReference>
<dbReference type="PANTHER" id="PTHR42724:SF1">
    <property type="entry name" value="TETRAACYLDISACCHARIDE 4'-KINASE, MITOCHONDRIAL-RELATED"/>
    <property type="match status" value="1"/>
</dbReference>
<keyword evidence="9 13" id="KW-0418">Kinase</keyword>
<keyword evidence="14" id="KW-1133">Transmembrane helix</keyword>
<keyword evidence="14" id="KW-0812">Transmembrane</keyword>
<dbReference type="GO" id="GO:0009029">
    <property type="term" value="F:lipid-A 4'-kinase activity"/>
    <property type="evidence" value="ECO:0007669"/>
    <property type="project" value="UniProtKB-UniRule"/>
</dbReference>
<evidence type="ECO:0000256" key="6">
    <source>
        <dbReference type="ARBA" id="ARBA00022556"/>
    </source>
</evidence>
<dbReference type="GO" id="GO:0009244">
    <property type="term" value="P:lipopolysaccharide core region biosynthetic process"/>
    <property type="evidence" value="ECO:0007669"/>
    <property type="project" value="TreeGrafter"/>
</dbReference>
<dbReference type="SUPFAM" id="SSF52540">
    <property type="entry name" value="P-loop containing nucleoside triphosphate hydrolases"/>
    <property type="match status" value="1"/>
</dbReference>
<feature type="binding site" evidence="13">
    <location>
        <begin position="59"/>
        <end position="66"/>
    </location>
    <ligand>
        <name>ATP</name>
        <dbReference type="ChEBI" id="CHEBI:30616"/>
    </ligand>
</feature>
<dbReference type="PANTHER" id="PTHR42724">
    <property type="entry name" value="TETRAACYLDISACCHARIDE 4'-KINASE"/>
    <property type="match status" value="1"/>
</dbReference>
<proteinExistence type="inferred from homology"/>
<name>A0A1I0FCE7_THASX</name>
<reference evidence="15 16" key="1">
    <citation type="submission" date="2016-10" db="EMBL/GenBank/DDBJ databases">
        <authorList>
            <person name="de Groot N.N."/>
        </authorList>
    </citation>
    <scope>NUCLEOTIDE SEQUENCE [LARGE SCALE GENOMIC DNA]</scope>
    <source>
        <strain evidence="15 16">DSM 19706</strain>
    </source>
</reference>
<evidence type="ECO:0000256" key="12">
    <source>
        <dbReference type="ARBA" id="ARBA00029757"/>
    </source>
</evidence>
<sequence length="340" mass="37784">MIEHVWYQKPWYRLPVMLLLAPLTLLFWLVSSCRRLAFRFGLLEAHKTLAPVIVVGNIGVGGNGKTPTVLALISLCEKLNIKVGVISRGYGGKAPHYPFRLNADTTPDIAGDEPVLIYQRTGVPVAVGPDRVACANLLTEQANCQLIISDDGLQHYRMQRASEIVVIDSKRRFGNGYLMPMGPLRELPKRLQQVDLIINNGGHALTLTDDAAKQVEMTLAPGALVHLKSNGEMDHDSFQQKHIQVNALAGIGDPQRFFDTLQALGFELVECKSLPDHHEFSAQDMAFTHPALPVLMTEKDAVKCKQFNHDNAWYLPVDACFSASDRGELTRIITRNIEEK</sequence>
<protein>
    <recommendedName>
        <fullName evidence="4 13">Tetraacyldisaccharide 4'-kinase</fullName>
        <ecNumber evidence="3 13">2.7.1.130</ecNumber>
    </recommendedName>
    <alternativeName>
        <fullName evidence="12 13">Lipid A 4'-kinase</fullName>
    </alternativeName>
</protein>
<keyword evidence="10 13" id="KW-0067">ATP-binding</keyword>
<dbReference type="InterPro" id="IPR003758">
    <property type="entry name" value="LpxK"/>
</dbReference>
<evidence type="ECO:0000256" key="7">
    <source>
        <dbReference type="ARBA" id="ARBA00022679"/>
    </source>
</evidence>
<keyword evidence="8 13" id="KW-0547">Nucleotide-binding</keyword>
<keyword evidence="14" id="KW-0472">Membrane</keyword>
<feature type="transmembrane region" description="Helical" evidence="14">
    <location>
        <begin position="12"/>
        <end position="30"/>
    </location>
</feature>
<dbReference type="GO" id="GO:0005886">
    <property type="term" value="C:plasma membrane"/>
    <property type="evidence" value="ECO:0007669"/>
    <property type="project" value="TreeGrafter"/>
</dbReference>
<evidence type="ECO:0000256" key="2">
    <source>
        <dbReference type="ARBA" id="ARBA00004870"/>
    </source>
</evidence>
<accession>A0A1I0FCE7</accession>
<dbReference type="Pfam" id="PF02606">
    <property type="entry name" value="LpxK"/>
    <property type="match status" value="1"/>
</dbReference>
<keyword evidence="11 13" id="KW-0443">Lipid metabolism</keyword>
<dbReference type="GO" id="GO:0009245">
    <property type="term" value="P:lipid A biosynthetic process"/>
    <property type="evidence" value="ECO:0007669"/>
    <property type="project" value="UniProtKB-UniRule"/>
</dbReference>
<dbReference type="EMBL" id="FOHK01000009">
    <property type="protein sequence ID" value="SET55529.1"/>
    <property type="molecule type" value="Genomic_DNA"/>
</dbReference>
<evidence type="ECO:0000256" key="1">
    <source>
        <dbReference type="ARBA" id="ARBA00002274"/>
    </source>
</evidence>
<evidence type="ECO:0000256" key="10">
    <source>
        <dbReference type="ARBA" id="ARBA00022840"/>
    </source>
</evidence>
<dbReference type="EC" id="2.7.1.130" evidence="3 13"/>
<comment type="catalytic activity">
    <reaction evidence="13">
        <text>a lipid A disaccharide + ATP = a lipid IVA + ADP + H(+)</text>
        <dbReference type="Rhea" id="RHEA:67840"/>
        <dbReference type="ChEBI" id="CHEBI:15378"/>
        <dbReference type="ChEBI" id="CHEBI:30616"/>
        <dbReference type="ChEBI" id="CHEBI:176343"/>
        <dbReference type="ChEBI" id="CHEBI:176425"/>
        <dbReference type="ChEBI" id="CHEBI:456216"/>
        <dbReference type="EC" id="2.7.1.130"/>
    </reaction>
</comment>
<dbReference type="HAMAP" id="MF_00409">
    <property type="entry name" value="LpxK"/>
    <property type="match status" value="1"/>
</dbReference>
<evidence type="ECO:0000256" key="9">
    <source>
        <dbReference type="ARBA" id="ARBA00022777"/>
    </source>
</evidence>
<comment type="pathway">
    <text evidence="2 13">Glycolipid biosynthesis; lipid IV(A) biosynthesis; lipid IV(A) from (3R)-3-hydroxytetradecanoyl-[acyl-carrier-protein] and UDP-N-acetyl-alpha-D-glucosamine: step 6/6.</text>
</comment>
<evidence type="ECO:0000256" key="4">
    <source>
        <dbReference type="ARBA" id="ARBA00016436"/>
    </source>
</evidence>
<evidence type="ECO:0000256" key="8">
    <source>
        <dbReference type="ARBA" id="ARBA00022741"/>
    </source>
</evidence>
<keyword evidence="16" id="KW-1185">Reference proteome</keyword>
<keyword evidence="6 13" id="KW-0441">Lipid A biosynthesis</keyword>
<dbReference type="NCBIfam" id="TIGR00682">
    <property type="entry name" value="lpxK"/>
    <property type="match status" value="1"/>
</dbReference>
<comment type="function">
    <text evidence="1 13">Transfers the gamma-phosphate of ATP to the 4'-position of a tetraacyldisaccharide 1-phosphate intermediate (termed DS-1-P) to form tetraacyldisaccharide 1,4'-bis-phosphate (lipid IVA).</text>
</comment>
<dbReference type="RefSeq" id="WP_093329868.1">
    <property type="nucleotide sequence ID" value="NZ_AP027363.1"/>
</dbReference>
<organism evidence="15 16">
    <name type="scientific">Thalassotalea agarivorans</name>
    <name type="common">Thalassomonas agarivorans</name>
    <dbReference type="NCBI Taxonomy" id="349064"/>
    <lineage>
        <taxon>Bacteria</taxon>
        <taxon>Pseudomonadati</taxon>
        <taxon>Pseudomonadota</taxon>
        <taxon>Gammaproteobacteria</taxon>
        <taxon>Alteromonadales</taxon>
        <taxon>Colwelliaceae</taxon>
        <taxon>Thalassotalea</taxon>
    </lineage>
</organism>
<keyword evidence="7 13" id="KW-0808">Transferase</keyword>
<gene>
    <name evidence="13" type="primary">lpxK</name>
    <name evidence="15" type="ORF">SAMN05660429_02062</name>
</gene>
<keyword evidence="5 13" id="KW-0444">Lipid biosynthesis</keyword>
<dbReference type="AlphaFoldDB" id="A0A1I0FCE7"/>
<evidence type="ECO:0000313" key="15">
    <source>
        <dbReference type="EMBL" id="SET55529.1"/>
    </source>
</evidence>
<evidence type="ECO:0000256" key="5">
    <source>
        <dbReference type="ARBA" id="ARBA00022516"/>
    </source>
</evidence>
<dbReference type="OrthoDB" id="9766423at2"/>
<dbReference type="GO" id="GO:0005524">
    <property type="term" value="F:ATP binding"/>
    <property type="evidence" value="ECO:0007669"/>
    <property type="project" value="UniProtKB-UniRule"/>
</dbReference>
<dbReference type="InterPro" id="IPR027417">
    <property type="entry name" value="P-loop_NTPase"/>
</dbReference>
<evidence type="ECO:0000256" key="11">
    <source>
        <dbReference type="ARBA" id="ARBA00023098"/>
    </source>
</evidence>
<evidence type="ECO:0000256" key="3">
    <source>
        <dbReference type="ARBA" id="ARBA00012071"/>
    </source>
</evidence>